<name>A0A1I7CP37_9ACTN</name>
<evidence type="ECO:0000313" key="2">
    <source>
        <dbReference type="EMBL" id="SFU01164.1"/>
    </source>
</evidence>
<gene>
    <name evidence="2" type="ORF">SAMN05660657_04710</name>
</gene>
<reference evidence="3" key="1">
    <citation type="submission" date="2016-10" db="EMBL/GenBank/DDBJ databases">
        <authorList>
            <person name="Varghese N."/>
            <person name="Submissions S."/>
        </authorList>
    </citation>
    <scope>NUCLEOTIDE SEQUENCE [LARGE SCALE GENOMIC DNA]</scope>
    <source>
        <strain evidence="3">DSM 46136</strain>
    </source>
</reference>
<dbReference type="InterPro" id="IPR040840">
    <property type="entry name" value="TcA_TcB_BD"/>
</dbReference>
<evidence type="ECO:0000313" key="3">
    <source>
        <dbReference type="Proteomes" id="UP000199546"/>
    </source>
</evidence>
<dbReference type="Proteomes" id="UP000199546">
    <property type="component" value="Unassembled WGS sequence"/>
</dbReference>
<keyword evidence="3" id="KW-1185">Reference proteome</keyword>
<dbReference type="Pfam" id="PF18276">
    <property type="entry name" value="TcA_TcB_BD"/>
    <property type="match status" value="1"/>
</dbReference>
<dbReference type="STRING" id="1296565.SAMN05660657_04710"/>
<feature type="domain" description="Tc toxin complex TcA C-terminal TcB-binding" evidence="1">
    <location>
        <begin position="615"/>
        <end position="905"/>
    </location>
</feature>
<evidence type="ECO:0000259" key="1">
    <source>
        <dbReference type="Pfam" id="PF18276"/>
    </source>
</evidence>
<accession>A0A1I7CP37</accession>
<proteinExistence type="predicted"/>
<organism evidence="2 3">
    <name type="scientific">Geodermatophilus amargosae</name>
    <dbReference type="NCBI Taxonomy" id="1296565"/>
    <lineage>
        <taxon>Bacteria</taxon>
        <taxon>Bacillati</taxon>
        <taxon>Actinomycetota</taxon>
        <taxon>Actinomycetes</taxon>
        <taxon>Geodermatophilales</taxon>
        <taxon>Geodermatophilaceae</taxon>
        <taxon>Geodermatophilus</taxon>
    </lineage>
</organism>
<dbReference type="AlphaFoldDB" id="A0A1I7CP37"/>
<dbReference type="EMBL" id="FPBA01000024">
    <property type="protein sequence ID" value="SFU01164.1"/>
    <property type="molecule type" value="Genomic_DNA"/>
</dbReference>
<sequence>MPVPMFNRSTVTYRFSPHFHPHVQHLLQTLIAESVGGLQGADTADPPLRRQLFSDREYQPTALAEGSPVAGLDFSSAGAYSAYNWELFFHVPLTIAIHLSKNGRFQDAQRWFHFVFDPTDDSDGPTPERFWKSAPLRTTVARSIEDLLRTVGDASDPGHAAVMTSIAAWQQNPFKPHLVAGHRPSAYMVHTVMAYLDNLIAWGDALFGQDSPETVAEAGQLYVLAANLLGPRPQQVPRRSSVLPQTYRSLRARLRTLDAQENALSYGDLTQTPSVEGPDGARQLDTLGLTSFCTPPNEKLLGYWDIVADRLFKLRNSLNLAGAFRRLPTFDPPIDPAMLARAATAGVDVAAVVSGVNQPAPLVRFGLLAAKAAELCQEVKSLGAALLSAIEKQDGEALAAMRAEHEVATLHLGETVKYAQWQEAIKSREALEMSQEIVRARYTYYQRLLGAADPPEFADAQALDAEGLERGDFASTEPTTSLVEVDVDIDDSPIPALLAEGRKIGKHESRELALLELSQLAQDTAAGADVLAGTLNAVPLFSIDVKPIGTGAGTTFGGPNLAAIVAASAAAYRGYAGRFDHEAGRAARVGGYARREQEWQFQSNAAAGELNQIAKQLRAAEIREFMAERELKNHAQQVVQAEDVERFLAGERPGGKTTTTAYYALMRREVRELYNRCYQLALETAQKAERALRNELGDPDLTFVAPRYLAGTEGLLAGEKLHLDVRRMELAYLDLNRREYELLKSVSLLQLAPLELVRLRATGRATFTIPEELFDLDTPGHYFRRIRSVSVSIPSITGPYTGVACTARLLRSHVRTSPALTNDRYAEATDGDDRFDHQLGATEAIVTSVGSNDSGLFETNLRDERLLPFEYRGAAGEWQLELASDPRPFDYNTITDVVLHVRYTAREGGEALRLAAAANLRGRVAAGAAAGSTRLLSVRHEFPSEWARFAAAPAGPGTAEDPRAALTFELRREHYPFLAGSGPSSLRAVDLVAQPADDGVDAVTIADRAVTTVGGETASAVLTKRADLGNLRYGTLAPVSSGSGWGPLPAPVGRLELFVDTALTDLLILLTWS</sequence>
<protein>
    <recommendedName>
        <fullName evidence="1">Tc toxin complex TcA C-terminal TcB-binding domain-containing protein</fullName>
    </recommendedName>
</protein>